<protein>
    <recommendedName>
        <fullName evidence="4">Glutamate-rich protein 1</fullName>
    </recommendedName>
</protein>
<dbReference type="Proteomes" id="UP001591681">
    <property type="component" value="Unassembled WGS sequence"/>
</dbReference>
<name>A0ABD1KJF9_9TELE</name>
<feature type="compositionally biased region" description="Acidic residues" evidence="1">
    <location>
        <begin position="197"/>
        <end position="208"/>
    </location>
</feature>
<dbReference type="InterPro" id="IPR026719">
    <property type="entry name" value="ERICH1"/>
</dbReference>
<feature type="region of interest" description="Disordered" evidence="1">
    <location>
        <begin position="193"/>
        <end position="217"/>
    </location>
</feature>
<reference evidence="2 3" key="1">
    <citation type="submission" date="2024-09" db="EMBL/GenBank/DDBJ databases">
        <title>A chromosome-level genome assembly of Gray's grenadier anchovy, Coilia grayii.</title>
        <authorList>
            <person name="Fu Z."/>
        </authorList>
    </citation>
    <scope>NUCLEOTIDE SEQUENCE [LARGE SCALE GENOMIC DNA]</scope>
    <source>
        <strain evidence="2">G4</strain>
        <tissue evidence="2">Muscle</tissue>
    </source>
</reference>
<organism evidence="2 3">
    <name type="scientific">Coilia grayii</name>
    <name type="common">Gray's grenadier anchovy</name>
    <dbReference type="NCBI Taxonomy" id="363190"/>
    <lineage>
        <taxon>Eukaryota</taxon>
        <taxon>Metazoa</taxon>
        <taxon>Chordata</taxon>
        <taxon>Craniata</taxon>
        <taxon>Vertebrata</taxon>
        <taxon>Euteleostomi</taxon>
        <taxon>Actinopterygii</taxon>
        <taxon>Neopterygii</taxon>
        <taxon>Teleostei</taxon>
        <taxon>Clupei</taxon>
        <taxon>Clupeiformes</taxon>
        <taxon>Clupeoidei</taxon>
        <taxon>Engraulidae</taxon>
        <taxon>Coilinae</taxon>
        <taxon>Coilia</taxon>
    </lineage>
</organism>
<feature type="compositionally biased region" description="Basic residues" evidence="1">
    <location>
        <begin position="160"/>
        <end position="174"/>
    </location>
</feature>
<dbReference type="PANTHER" id="PTHR22444">
    <property type="entry name" value="GLUTAMATE-RICH PROTEIN 1"/>
    <property type="match status" value="1"/>
</dbReference>
<keyword evidence="3" id="KW-1185">Reference proteome</keyword>
<evidence type="ECO:0000313" key="3">
    <source>
        <dbReference type="Proteomes" id="UP001591681"/>
    </source>
</evidence>
<evidence type="ECO:0008006" key="4">
    <source>
        <dbReference type="Google" id="ProtNLM"/>
    </source>
</evidence>
<sequence>MHVAYFYLFYVVFRAKVLQKLYPVPQLKPEETIHPPATEVESDGSKTRVARNGTKPVKCNGDEGTPALAGRKLYTVLPPPDGYRADAVVDPTPETTSKGSDPESVEEDDAQKEGPRRKRRRRGKTKVSADGSEGKEGDVMGVMGLEVDPAQTSPAERLSRNKKRKLKKKRRKEKLRSLGLAPLAAAVEFTYQHTSSAEEDEDKTEDEDHISKDEQADEVLEFLNTTLETYISDRSGPERAPPSGTDALLRSLSNRTAPPGELACLCTLKELVLRRNANELRRALEEFRSSTAMPPEEASAVCTLLSYWITDILPLHKVPKT</sequence>
<evidence type="ECO:0000256" key="1">
    <source>
        <dbReference type="SAM" id="MobiDB-lite"/>
    </source>
</evidence>
<proteinExistence type="predicted"/>
<feature type="region of interest" description="Disordered" evidence="1">
    <location>
        <begin position="230"/>
        <end position="252"/>
    </location>
</feature>
<evidence type="ECO:0000313" key="2">
    <source>
        <dbReference type="EMBL" id="KAL2099218.1"/>
    </source>
</evidence>
<dbReference type="AlphaFoldDB" id="A0ABD1KJF9"/>
<dbReference type="EMBL" id="JBHFQA010000005">
    <property type="protein sequence ID" value="KAL2099218.1"/>
    <property type="molecule type" value="Genomic_DNA"/>
</dbReference>
<gene>
    <name evidence="2" type="ORF">ACEWY4_005698</name>
</gene>
<feature type="compositionally biased region" description="Basic residues" evidence="1">
    <location>
        <begin position="115"/>
        <end position="125"/>
    </location>
</feature>
<accession>A0ABD1KJF9</accession>
<dbReference type="PANTHER" id="PTHR22444:SF1">
    <property type="entry name" value="GLUTAMATE-RICH PROTEIN 1"/>
    <property type="match status" value="1"/>
</dbReference>
<feature type="region of interest" description="Disordered" evidence="1">
    <location>
        <begin position="30"/>
        <end position="177"/>
    </location>
</feature>
<comment type="caution">
    <text evidence="2">The sequence shown here is derived from an EMBL/GenBank/DDBJ whole genome shotgun (WGS) entry which is preliminary data.</text>
</comment>